<dbReference type="PANTHER" id="PTHR30461">
    <property type="entry name" value="DNA-INVERTASE FROM LAMBDOID PROPHAGE"/>
    <property type="match status" value="1"/>
</dbReference>
<organism evidence="8 9">
    <name type="scientific">Desulfomicrobium norvegicum (strain DSM 1741 / NCIMB 8310)</name>
    <name type="common">Desulfovibrio baculatus (strain Norway 4)</name>
    <name type="synonym">Desulfovibrio desulfuricans (strain Norway 4)</name>
    <dbReference type="NCBI Taxonomy" id="52561"/>
    <lineage>
        <taxon>Bacteria</taxon>
        <taxon>Pseudomonadati</taxon>
        <taxon>Thermodesulfobacteriota</taxon>
        <taxon>Desulfovibrionia</taxon>
        <taxon>Desulfovibrionales</taxon>
        <taxon>Desulfomicrobiaceae</taxon>
        <taxon>Desulfomicrobium</taxon>
    </lineage>
</organism>
<dbReference type="GO" id="GO:0015074">
    <property type="term" value="P:DNA integration"/>
    <property type="evidence" value="ECO:0007669"/>
    <property type="project" value="UniProtKB-KW"/>
</dbReference>
<dbReference type="InterPro" id="IPR036162">
    <property type="entry name" value="Resolvase-like_N_sf"/>
</dbReference>
<evidence type="ECO:0000256" key="5">
    <source>
        <dbReference type="PIRSR" id="PIRSR606118-50"/>
    </source>
</evidence>
<dbReference type="AlphaFoldDB" id="A0A8G2C5X0"/>
<keyword evidence="3" id="KW-0238">DNA-binding</keyword>
<dbReference type="InterPro" id="IPR009057">
    <property type="entry name" value="Homeodomain-like_sf"/>
</dbReference>
<dbReference type="CDD" id="cd03768">
    <property type="entry name" value="SR_ResInv"/>
    <property type="match status" value="1"/>
</dbReference>
<evidence type="ECO:0000256" key="2">
    <source>
        <dbReference type="ARBA" id="ARBA00022908"/>
    </source>
</evidence>
<evidence type="ECO:0000256" key="3">
    <source>
        <dbReference type="ARBA" id="ARBA00023125"/>
    </source>
</evidence>
<feature type="domain" description="Resolvase/invertase-type recombinase catalytic" evidence="7">
    <location>
        <begin position="4"/>
        <end position="140"/>
    </location>
</feature>
<name>A0A8G2C5X0_DESNO</name>
<dbReference type="Proteomes" id="UP000199581">
    <property type="component" value="Unassembled WGS sequence"/>
</dbReference>
<dbReference type="PANTHER" id="PTHR30461:SF26">
    <property type="entry name" value="RESOLVASE HOMOLOG YNEB"/>
    <property type="match status" value="1"/>
</dbReference>
<dbReference type="InterPro" id="IPR006119">
    <property type="entry name" value="Resolv_N"/>
</dbReference>
<dbReference type="Gene3D" id="1.10.10.60">
    <property type="entry name" value="Homeodomain-like"/>
    <property type="match status" value="1"/>
</dbReference>
<dbReference type="GO" id="GO:0000150">
    <property type="term" value="F:DNA strand exchange activity"/>
    <property type="evidence" value="ECO:0007669"/>
    <property type="project" value="InterPro"/>
</dbReference>
<evidence type="ECO:0000259" key="7">
    <source>
        <dbReference type="PROSITE" id="PS51736"/>
    </source>
</evidence>
<feature type="active site" description="O-(5'-phospho-DNA)-serine intermediate" evidence="5 6">
    <location>
        <position position="12"/>
    </location>
</feature>
<dbReference type="RefSeq" id="WP_279625557.1">
    <property type="nucleotide sequence ID" value="NZ_FOTO01000018.1"/>
</dbReference>
<protein>
    <submittedName>
        <fullName evidence="8">Site-specific DNA recombinase</fullName>
    </submittedName>
</protein>
<proteinExistence type="inferred from homology"/>
<dbReference type="Pfam" id="PF00239">
    <property type="entry name" value="Resolvase"/>
    <property type="match status" value="1"/>
</dbReference>
<comment type="similarity">
    <text evidence="1">Belongs to the site-specific recombinase resolvase family.</text>
</comment>
<evidence type="ECO:0000256" key="4">
    <source>
        <dbReference type="ARBA" id="ARBA00023172"/>
    </source>
</evidence>
<dbReference type="PROSITE" id="PS51736">
    <property type="entry name" value="RECOMBINASES_3"/>
    <property type="match status" value="1"/>
</dbReference>
<gene>
    <name evidence="8" type="ORF">SAMN05421830_11817</name>
</gene>
<dbReference type="InterPro" id="IPR006120">
    <property type="entry name" value="Resolvase_HTH_dom"/>
</dbReference>
<dbReference type="InterPro" id="IPR050639">
    <property type="entry name" value="SSR_resolvase"/>
</dbReference>
<dbReference type="SMART" id="SM00857">
    <property type="entry name" value="Resolvase"/>
    <property type="match status" value="1"/>
</dbReference>
<sequence length="201" mass="22887">MKGRHVGYVRVSTHDQNTVRQLADCTVDFWKIYEEKASGKNTDRPELLDCLSRLDEGDTLWIHSIDRLARSLQDLQNIISQLIAKGVTVKFVKENLTFTKDNHDPFTKLLFDVLGSFAEFERNILRERQREGIEKAKAAGKYAHGKGGRKKSVDRVKVRTLREEGISFRKIAEQLGCSLSSVQRVIYGEKQLPTPAVTVEV</sequence>
<dbReference type="EMBL" id="FOTO01000018">
    <property type="protein sequence ID" value="SFM17228.1"/>
    <property type="molecule type" value="Genomic_DNA"/>
</dbReference>
<dbReference type="InterPro" id="IPR006118">
    <property type="entry name" value="Recombinase_CS"/>
</dbReference>
<dbReference type="SUPFAM" id="SSF53041">
    <property type="entry name" value="Resolvase-like"/>
    <property type="match status" value="1"/>
</dbReference>
<reference evidence="8 9" key="1">
    <citation type="submission" date="2016-10" db="EMBL/GenBank/DDBJ databases">
        <authorList>
            <person name="Varghese N."/>
            <person name="Submissions S."/>
        </authorList>
    </citation>
    <scope>NUCLEOTIDE SEQUENCE [LARGE SCALE GENOMIC DNA]</scope>
    <source>
        <strain evidence="8 9">DSM 1741</strain>
    </source>
</reference>
<evidence type="ECO:0000256" key="6">
    <source>
        <dbReference type="PROSITE-ProRule" id="PRU10137"/>
    </source>
</evidence>
<evidence type="ECO:0000256" key="1">
    <source>
        <dbReference type="ARBA" id="ARBA00009913"/>
    </source>
</evidence>
<dbReference type="Pfam" id="PF02796">
    <property type="entry name" value="HTH_7"/>
    <property type="match status" value="1"/>
</dbReference>
<dbReference type="SUPFAM" id="SSF46689">
    <property type="entry name" value="Homeodomain-like"/>
    <property type="match status" value="1"/>
</dbReference>
<comment type="caution">
    <text evidence="8">The sequence shown here is derived from an EMBL/GenBank/DDBJ whole genome shotgun (WGS) entry which is preliminary data.</text>
</comment>
<dbReference type="PROSITE" id="PS00397">
    <property type="entry name" value="RECOMBINASES_1"/>
    <property type="match status" value="1"/>
</dbReference>
<accession>A0A8G2C5X0</accession>
<dbReference type="GO" id="GO:0003677">
    <property type="term" value="F:DNA binding"/>
    <property type="evidence" value="ECO:0007669"/>
    <property type="project" value="UniProtKB-KW"/>
</dbReference>
<evidence type="ECO:0000313" key="9">
    <source>
        <dbReference type="Proteomes" id="UP000199581"/>
    </source>
</evidence>
<keyword evidence="4" id="KW-0233">DNA recombination</keyword>
<keyword evidence="2" id="KW-0229">DNA integration</keyword>
<dbReference type="Gene3D" id="3.40.50.1390">
    <property type="entry name" value="Resolvase, N-terminal catalytic domain"/>
    <property type="match status" value="1"/>
</dbReference>
<keyword evidence="9" id="KW-1185">Reference proteome</keyword>
<evidence type="ECO:0000313" key="8">
    <source>
        <dbReference type="EMBL" id="SFM17228.1"/>
    </source>
</evidence>